<sequence>MPVSNLAELLYTTNFLFGMLLAQRVDQHLVQVDVASRVGSALMNVKVKINVKIESVDDSAEEPITVVPPSDNKSSSTRDSHVITPASSCSWKSQSTPNGTITPASMPTRVTPGWSASSGGTPPSQPPESPPPANTTEFDIELNTTTANPNHISESTTKATSAISATLSSSEVWPSRDTPEAASRSTASPESIEPMAEAVISASSSTSSLVTMLAVFCITHFFTLYIFGTSGCAAGATVAADLLNSSDRTQRF</sequence>
<feature type="compositionally biased region" description="Polar residues" evidence="1">
    <location>
        <begin position="85"/>
        <end position="105"/>
    </location>
</feature>
<reference evidence="4" key="1">
    <citation type="submission" date="2017-02" db="UniProtKB">
        <authorList>
            <consortium name="WormBaseParasite"/>
        </authorList>
    </citation>
    <scope>IDENTIFICATION</scope>
</reference>
<dbReference type="AlphaFoldDB" id="A0A0N4XWU6"/>
<accession>A0A0N4XWU6</accession>
<gene>
    <name evidence="2" type="ORF">NBR_LOCUS7400</name>
</gene>
<evidence type="ECO:0000313" key="2">
    <source>
        <dbReference type="EMBL" id="VDL70989.1"/>
    </source>
</evidence>
<evidence type="ECO:0000256" key="1">
    <source>
        <dbReference type="SAM" id="MobiDB-lite"/>
    </source>
</evidence>
<dbReference type="Proteomes" id="UP000271162">
    <property type="component" value="Unassembled WGS sequence"/>
</dbReference>
<dbReference type="EMBL" id="UYSL01019887">
    <property type="protein sequence ID" value="VDL70989.1"/>
    <property type="molecule type" value="Genomic_DNA"/>
</dbReference>
<evidence type="ECO:0000313" key="4">
    <source>
        <dbReference type="WBParaSite" id="NBR_0000739901-mRNA-1"/>
    </source>
</evidence>
<name>A0A0N4XWU6_NIPBR</name>
<organism evidence="4">
    <name type="scientific">Nippostrongylus brasiliensis</name>
    <name type="common">Rat hookworm</name>
    <dbReference type="NCBI Taxonomy" id="27835"/>
    <lineage>
        <taxon>Eukaryota</taxon>
        <taxon>Metazoa</taxon>
        <taxon>Ecdysozoa</taxon>
        <taxon>Nematoda</taxon>
        <taxon>Chromadorea</taxon>
        <taxon>Rhabditida</taxon>
        <taxon>Rhabditina</taxon>
        <taxon>Rhabditomorpha</taxon>
        <taxon>Strongyloidea</taxon>
        <taxon>Heligmosomidae</taxon>
        <taxon>Nippostrongylus</taxon>
    </lineage>
</organism>
<feature type="region of interest" description="Disordered" evidence="1">
    <location>
        <begin position="59"/>
        <end position="137"/>
    </location>
</feature>
<proteinExistence type="predicted"/>
<feature type="compositionally biased region" description="Pro residues" evidence="1">
    <location>
        <begin position="123"/>
        <end position="133"/>
    </location>
</feature>
<dbReference type="WBParaSite" id="NBR_0000739901-mRNA-1">
    <property type="protein sequence ID" value="NBR_0000739901-mRNA-1"/>
    <property type="gene ID" value="NBR_0000739901"/>
</dbReference>
<feature type="region of interest" description="Disordered" evidence="1">
    <location>
        <begin position="169"/>
        <end position="191"/>
    </location>
</feature>
<protein>
    <submittedName>
        <fullName evidence="2 4">Uncharacterized protein</fullName>
    </submittedName>
</protein>
<keyword evidence="3" id="KW-1185">Reference proteome</keyword>
<reference evidence="2 3" key="2">
    <citation type="submission" date="2018-11" db="EMBL/GenBank/DDBJ databases">
        <authorList>
            <consortium name="Pathogen Informatics"/>
        </authorList>
    </citation>
    <scope>NUCLEOTIDE SEQUENCE [LARGE SCALE GENOMIC DNA]</scope>
</reference>
<evidence type="ECO:0000313" key="3">
    <source>
        <dbReference type="Proteomes" id="UP000271162"/>
    </source>
</evidence>